<gene>
    <name evidence="1" type="ORF">CPARA_2gp187</name>
</gene>
<proteinExistence type="predicted"/>
<reference evidence="1 2" key="1">
    <citation type="journal article" date="2011" name="Genome Biol. Evol.">
        <title>Complete nucleomorph genome sequence of the nonphotosynthetic alga Cryptomonas paramecium reveals a core nucleomorph gene set.</title>
        <authorList>
            <person name="Tanifuji G."/>
            <person name="Onodera N.T."/>
            <person name="Wheeler T.J."/>
            <person name="Dlutek M."/>
            <person name="Donaher N."/>
            <person name="Archibald J.M."/>
        </authorList>
    </citation>
    <scope>NUCLEOTIDE SEQUENCE [LARGE SCALE GENOMIC DNA]</scope>
    <source>
        <strain evidence="1 2">CCAP977/2A</strain>
    </source>
</reference>
<dbReference type="Proteomes" id="UP000243423">
    <property type="component" value="Nucleomorph 2"/>
</dbReference>
<dbReference type="RefSeq" id="XP_003239743.1">
    <property type="nucleotide sequence ID" value="XM_003239695.1"/>
</dbReference>
<name>F2HHP9_9CRYP</name>
<evidence type="ECO:0000313" key="2">
    <source>
        <dbReference type="Proteomes" id="UP000243423"/>
    </source>
</evidence>
<sequence>MISLEMNSILLNRYIFQMFRQRKVKKFYKKIFFKMNFSLITYQAKNHLKKIFYKKKPYLKNYKKKNLVLVFFFM</sequence>
<accession>F2HHP9</accession>
<protein>
    <submittedName>
        <fullName evidence="1">Uncharacterized protein</fullName>
    </submittedName>
</protein>
<organism evidence="1 2">
    <name type="scientific">Cryptomonas paramaecium</name>
    <dbReference type="NCBI Taxonomy" id="2898"/>
    <lineage>
        <taxon>Eukaryota</taxon>
        <taxon>Cryptophyceae</taxon>
        <taxon>Cryptomonadales</taxon>
        <taxon>Cryptomonadaceae</taxon>
        <taxon>Cryptomonas</taxon>
    </lineage>
</organism>
<geneLocation type="nucleomorph" evidence="1"/>
<keyword evidence="1" id="KW-0542">Nucleomorph</keyword>
<dbReference type="AlphaFoldDB" id="F2HHP9"/>
<dbReference type="EMBL" id="CP002173">
    <property type="protein sequence ID" value="AEA38845.1"/>
    <property type="molecule type" value="Genomic_DNA"/>
</dbReference>
<evidence type="ECO:0000313" key="1">
    <source>
        <dbReference type="EMBL" id="AEA38845.1"/>
    </source>
</evidence>
<dbReference type="GeneID" id="10447250"/>